<evidence type="ECO:0000256" key="2">
    <source>
        <dbReference type="ARBA" id="ARBA00022980"/>
    </source>
</evidence>
<gene>
    <name evidence="4" type="ORF">TRITD_1Bv1G124660</name>
</gene>
<evidence type="ECO:0008006" key="6">
    <source>
        <dbReference type="Google" id="ProtNLM"/>
    </source>
</evidence>
<evidence type="ECO:0000313" key="4">
    <source>
        <dbReference type="EMBL" id="VAH17604.1"/>
    </source>
</evidence>
<dbReference type="SUPFAM" id="SSF143034">
    <property type="entry name" value="L35p-like"/>
    <property type="match status" value="1"/>
</dbReference>
<proteinExistence type="inferred from homology"/>
<keyword evidence="3" id="KW-0687">Ribonucleoprotein</keyword>
<evidence type="ECO:0000313" key="5">
    <source>
        <dbReference type="Proteomes" id="UP000324705"/>
    </source>
</evidence>
<dbReference type="GO" id="GO:0005840">
    <property type="term" value="C:ribosome"/>
    <property type="evidence" value="ECO:0007669"/>
    <property type="project" value="UniProtKB-KW"/>
</dbReference>
<reference evidence="4 5" key="1">
    <citation type="submission" date="2017-09" db="EMBL/GenBank/DDBJ databases">
        <authorList>
            <consortium name="International Durum Wheat Genome Sequencing Consortium (IDWGSC)"/>
            <person name="Milanesi L."/>
        </authorList>
    </citation>
    <scope>NUCLEOTIDE SEQUENCE [LARGE SCALE GENOMIC DNA]</scope>
    <source>
        <strain evidence="5">cv. Svevo</strain>
    </source>
</reference>
<dbReference type="AlphaFoldDB" id="A0A9R0QW38"/>
<keyword evidence="2" id="KW-0689">Ribosomal protein</keyword>
<evidence type="ECO:0000256" key="3">
    <source>
        <dbReference type="ARBA" id="ARBA00023274"/>
    </source>
</evidence>
<dbReference type="GO" id="GO:0006412">
    <property type="term" value="P:translation"/>
    <property type="evidence" value="ECO:0007669"/>
    <property type="project" value="InterPro"/>
</dbReference>
<dbReference type="GO" id="GO:0003735">
    <property type="term" value="F:structural constituent of ribosome"/>
    <property type="evidence" value="ECO:0007669"/>
    <property type="project" value="InterPro"/>
</dbReference>
<comment type="similarity">
    <text evidence="1">Belongs to the bacterial ribosomal protein bL35 family.</text>
</comment>
<sequence length="191" mass="21722">MRRWCCSSAGGLARRFLSSPIVVHARPPVPSLPFLRDHSHTHAPLPITGSLFHSAAAAAIVRPPVMAMQLRHYAIKGRSRAPTTPTISKVKKYKMKAPSSMKFRFRTMKDGQIRRWRAGKRHNAHQKFVWAASDLADADQGRLSLKYSRINSRRHRLDFHATSKEAKRRLRKPALVHLAYAKVIKKLNFCG</sequence>
<protein>
    <recommendedName>
        <fullName evidence="6">50S ribosomal protein L35</fullName>
    </recommendedName>
</protein>
<dbReference type="Proteomes" id="UP000324705">
    <property type="component" value="Chromosome 1B"/>
</dbReference>
<name>A0A9R0QW38_TRITD</name>
<dbReference type="PANTHER" id="PTHR36400">
    <property type="entry name" value="RIBOSOMAL PROTEIN L35"/>
    <property type="match status" value="1"/>
</dbReference>
<accession>A0A9R0QW38</accession>
<dbReference type="InterPro" id="IPR037229">
    <property type="entry name" value="Ribosomal_bL35_sf"/>
</dbReference>
<dbReference type="InterPro" id="IPR021137">
    <property type="entry name" value="Ribosomal_bL35-like"/>
</dbReference>
<dbReference type="EMBL" id="LT934112">
    <property type="protein sequence ID" value="VAH17604.1"/>
    <property type="molecule type" value="Genomic_DNA"/>
</dbReference>
<dbReference type="GO" id="GO:1990904">
    <property type="term" value="C:ribonucleoprotein complex"/>
    <property type="evidence" value="ECO:0007669"/>
    <property type="project" value="UniProtKB-KW"/>
</dbReference>
<dbReference type="Pfam" id="PF01632">
    <property type="entry name" value="Ribosomal_L35p"/>
    <property type="match status" value="1"/>
</dbReference>
<dbReference type="OMA" id="RHRLDFH"/>
<dbReference type="PANTHER" id="PTHR36400:SF1">
    <property type="entry name" value="RIBOSOMAL PROTEIN L35"/>
    <property type="match status" value="1"/>
</dbReference>
<dbReference type="Gramene" id="TRITD1Bv1G124660.2">
    <property type="protein sequence ID" value="TRITD1Bv1G124660.2"/>
    <property type="gene ID" value="TRITD1Bv1G124660"/>
</dbReference>
<keyword evidence="5" id="KW-1185">Reference proteome</keyword>
<evidence type="ECO:0000256" key="1">
    <source>
        <dbReference type="ARBA" id="ARBA00006598"/>
    </source>
</evidence>
<organism evidence="4 5">
    <name type="scientific">Triticum turgidum subsp. durum</name>
    <name type="common">Durum wheat</name>
    <name type="synonym">Triticum durum</name>
    <dbReference type="NCBI Taxonomy" id="4567"/>
    <lineage>
        <taxon>Eukaryota</taxon>
        <taxon>Viridiplantae</taxon>
        <taxon>Streptophyta</taxon>
        <taxon>Embryophyta</taxon>
        <taxon>Tracheophyta</taxon>
        <taxon>Spermatophyta</taxon>
        <taxon>Magnoliopsida</taxon>
        <taxon>Liliopsida</taxon>
        <taxon>Poales</taxon>
        <taxon>Poaceae</taxon>
        <taxon>BOP clade</taxon>
        <taxon>Pooideae</taxon>
        <taxon>Triticodae</taxon>
        <taxon>Triticeae</taxon>
        <taxon>Triticinae</taxon>
        <taxon>Triticum</taxon>
    </lineage>
</organism>